<organism evidence="4 5">
    <name type="scientific">Tilletiaria anomala (strain ATCC 24038 / CBS 436.72 / UBC 951)</name>
    <dbReference type="NCBI Taxonomy" id="1037660"/>
    <lineage>
        <taxon>Eukaryota</taxon>
        <taxon>Fungi</taxon>
        <taxon>Dikarya</taxon>
        <taxon>Basidiomycota</taxon>
        <taxon>Ustilaginomycotina</taxon>
        <taxon>Exobasidiomycetes</taxon>
        <taxon>Georgefischeriales</taxon>
        <taxon>Tilletiariaceae</taxon>
        <taxon>Tilletiaria</taxon>
    </lineage>
</organism>
<dbReference type="OrthoDB" id="2257100at2759"/>
<dbReference type="CDD" id="cd12193">
    <property type="entry name" value="bZIP_GCN4"/>
    <property type="match status" value="1"/>
</dbReference>
<dbReference type="AlphaFoldDB" id="A0A066WLH1"/>
<keyword evidence="5" id="KW-1185">Reference proteome</keyword>
<keyword evidence="1" id="KW-0175">Coiled coil</keyword>
<dbReference type="SMART" id="SM00338">
    <property type="entry name" value="BRLZ"/>
    <property type="match status" value="1"/>
</dbReference>
<dbReference type="Proteomes" id="UP000027361">
    <property type="component" value="Unassembled WGS sequence"/>
</dbReference>
<evidence type="ECO:0000256" key="2">
    <source>
        <dbReference type="SAM" id="MobiDB-lite"/>
    </source>
</evidence>
<sequence>MQSVDVNHNIPPRSLARDDSTFSLKSASSLFTEFDASTTQMTSASSRMPSPAFGDDSDAASPALSDSLSFDLDFEELIEANDASGDTAADGDAFMFANDNTEAKDDDLEQFNALAQIVADYGLATLTALDHTGDSAVFDVVADGIIGHHSKSAMEMVFSPSNLVVGQALIDRVGLPPMSNATVPSMPQQTGATSELLRILTNSAIAQAALGNSIVAAPTPAPAADAPPATASPAELSLVSPLPQPVVIDSKSPVAVSAAVQTSTADTEADTSSNVRQTSKRKRVADPNALLPLDAPIQPRQYKGASATSRKPLPGVDPQAASDAAVQAPAPKRGKRASCAASLADSAPPVVSAQLAKRMSNTLAARRSRHRKAEELKQLHDTIEDLTAQVEEWKRKYEEMKWENERLGKHSNN</sequence>
<gene>
    <name evidence="4" type="ORF">K437DRAFT_265802</name>
</gene>
<dbReference type="GeneID" id="25265793"/>
<dbReference type="InterPro" id="IPR046347">
    <property type="entry name" value="bZIP_sf"/>
</dbReference>
<dbReference type="EMBL" id="JMSN01000002">
    <property type="protein sequence ID" value="KDN53438.1"/>
    <property type="molecule type" value="Genomic_DNA"/>
</dbReference>
<accession>A0A066WLH1</accession>
<dbReference type="SUPFAM" id="SSF57959">
    <property type="entry name" value="Leucine zipper domain"/>
    <property type="match status" value="1"/>
</dbReference>
<evidence type="ECO:0000256" key="1">
    <source>
        <dbReference type="SAM" id="Coils"/>
    </source>
</evidence>
<evidence type="ECO:0000313" key="5">
    <source>
        <dbReference type="Proteomes" id="UP000027361"/>
    </source>
</evidence>
<dbReference type="Pfam" id="PF00170">
    <property type="entry name" value="bZIP_1"/>
    <property type="match status" value="1"/>
</dbReference>
<dbReference type="HOGENOM" id="CLU_685492_0_0_1"/>
<feature type="region of interest" description="Disordered" evidence="2">
    <location>
        <begin position="40"/>
        <end position="60"/>
    </location>
</feature>
<dbReference type="InterPro" id="IPR004827">
    <property type="entry name" value="bZIP"/>
</dbReference>
<feature type="compositionally biased region" description="Low complexity" evidence="2">
    <location>
        <begin position="316"/>
        <end position="330"/>
    </location>
</feature>
<reference evidence="4 5" key="1">
    <citation type="submission" date="2014-05" db="EMBL/GenBank/DDBJ databases">
        <title>Draft genome sequence of a rare smut relative, Tilletiaria anomala UBC 951.</title>
        <authorList>
            <consortium name="DOE Joint Genome Institute"/>
            <person name="Toome M."/>
            <person name="Kuo A."/>
            <person name="Henrissat B."/>
            <person name="Lipzen A."/>
            <person name="Tritt A."/>
            <person name="Yoshinaga Y."/>
            <person name="Zane M."/>
            <person name="Barry K."/>
            <person name="Grigoriev I.V."/>
            <person name="Spatafora J.W."/>
            <person name="Aimea M.C."/>
        </authorList>
    </citation>
    <scope>NUCLEOTIDE SEQUENCE [LARGE SCALE GENOMIC DNA]</scope>
    <source>
        <strain evidence="4 5">UBC 951</strain>
    </source>
</reference>
<protein>
    <recommendedName>
        <fullName evidence="3">BZIP domain-containing protein</fullName>
    </recommendedName>
</protein>
<dbReference type="GO" id="GO:0003700">
    <property type="term" value="F:DNA-binding transcription factor activity"/>
    <property type="evidence" value="ECO:0007669"/>
    <property type="project" value="InterPro"/>
</dbReference>
<evidence type="ECO:0000259" key="3">
    <source>
        <dbReference type="PROSITE" id="PS00036"/>
    </source>
</evidence>
<dbReference type="PROSITE" id="PS00036">
    <property type="entry name" value="BZIP_BASIC"/>
    <property type="match status" value="1"/>
</dbReference>
<evidence type="ECO:0000313" key="4">
    <source>
        <dbReference type="EMBL" id="KDN53438.1"/>
    </source>
</evidence>
<dbReference type="InParanoid" id="A0A066WLH1"/>
<feature type="domain" description="BZIP" evidence="3">
    <location>
        <begin position="357"/>
        <end position="371"/>
    </location>
</feature>
<dbReference type="STRING" id="1037660.A0A066WLH1"/>
<feature type="region of interest" description="Disordered" evidence="2">
    <location>
        <begin position="262"/>
        <end position="333"/>
    </location>
</feature>
<comment type="caution">
    <text evidence="4">The sequence shown here is derived from an EMBL/GenBank/DDBJ whole genome shotgun (WGS) entry which is preliminary data.</text>
</comment>
<feature type="coiled-coil region" evidence="1">
    <location>
        <begin position="369"/>
        <end position="410"/>
    </location>
</feature>
<proteinExistence type="predicted"/>
<dbReference type="Gene3D" id="3.30.160.60">
    <property type="entry name" value="Classic Zinc Finger"/>
    <property type="match status" value="1"/>
</dbReference>
<dbReference type="RefSeq" id="XP_013246277.1">
    <property type="nucleotide sequence ID" value="XM_013390823.1"/>
</dbReference>
<feature type="compositionally biased region" description="Low complexity" evidence="2">
    <location>
        <begin position="262"/>
        <end position="273"/>
    </location>
</feature>
<name>A0A066WLH1_TILAU</name>